<name>A0A2J7Z5N4_STRMQ</name>
<dbReference type="RefSeq" id="WP_250850503.1">
    <property type="nucleotide sequence ID" value="NZ_LJIW01000001.1"/>
</dbReference>
<comment type="caution">
    <text evidence="3">The sequence shown here is derived from an EMBL/GenBank/DDBJ whole genome shotgun (WGS) entry which is preliminary data.</text>
</comment>
<dbReference type="InterPro" id="IPR043129">
    <property type="entry name" value="ATPase_NBD"/>
</dbReference>
<dbReference type="Pfam" id="PF01869">
    <property type="entry name" value="BcrAD_BadFG"/>
    <property type="match status" value="1"/>
</dbReference>
<feature type="compositionally biased region" description="Gly residues" evidence="1">
    <location>
        <begin position="213"/>
        <end position="222"/>
    </location>
</feature>
<feature type="region of interest" description="Disordered" evidence="1">
    <location>
        <begin position="158"/>
        <end position="247"/>
    </location>
</feature>
<dbReference type="SUPFAM" id="SSF53067">
    <property type="entry name" value="Actin-like ATPase domain"/>
    <property type="match status" value="1"/>
</dbReference>
<feature type="compositionally biased region" description="Basic and acidic residues" evidence="1">
    <location>
        <begin position="233"/>
        <end position="247"/>
    </location>
</feature>
<evidence type="ECO:0000313" key="3">
    <source>
        <dbReference type="EMBL" id="PNG95593.1"/>
    </source>
</evidence>
<evidence type="ECO:0000313" key="4">
    <source>
        <dbReference type="Proteomes" id="UP000236520"/>
    </source>
</evidence>
<keyword evidence="4" id="KW-1185">Reference proteome</keyword>
<dbReference type="EMBL" id="LJIW01000001">
    <property type="protein sequence ID" value="PNG95593.1"/>
    <property type="molecule type" value="Genomic_DNA"/>
</dbReference>
<gene>
    <name evidence="3" type="ORF">SMF913_11618</name>
</gene>
<dbReference type="PANTHER" id="PTHR43190">
    <property type="entry name" value="N-ACETYL-D-GLUCOSAMINE KINASE"/>
    <property type="match status" value="1"/>
</dbReference>
<accession>A0A2J7Z5N4</accession>
<dbReference type="Proteomes" id="UP000236520">
    <property type="component" value="Unassembled WGS sequence"/>
</dbReference>
<feature type="compositionally biased region" description="Gly residues" evidence="1">
    <location>
        <begin position="158"/>
        <end position="204"/>
    </location>
</feature>
<dbReference type="PANTHER" id="PTHR43190:SF3">
    <property type="entry name" value="N-ACETYL-D-GLUCOSAMINE KINASE"/>
    <property type="match status" value="1"/>
</dbReference>
<evidence type="ECO:0000259" key="2">
    <source>
        <dbReference type="Pfam" id="PF01869"/>
    </source>
</evidence>
<feature type="compositionally biased region" description="Low complexity" evidence="1">
    <location>
        <begin position="223"/>
        <end position="232"/>
    </location>
</feature>
<evidence type="ECO:0000256" key="1">
    <source>
        <dbReference type="SAM" id="MobiDB-lite"/>
    </source>
</evidence>
<feature type="domain" description="ATPase BadF/BadG/BcrA/BcrD type" evidence="2">
    <location>
        <begin position="243"/>
        <end position="387"/>
    </location>
</feature>
<protein>
    <recommendedName>
        <fullName evidence="2">ATPase BadF/BadG/BcrA/BcrD type domain-containing protein</fullName>
    </recommendedName>
</protein>
<dbReference type="InterPro" id="IPR052519">
    <property type="entry name" value="Euk-type_GlcNAc_Kinase"/>
</dbReference>
<organism evidence="3 4">
    <name type="scientific">Streptomyces malaysiensis</name>
    <dbReference type="NCBI Taxonomy" id="92644"/>
    <lineage>
        <taxon>Bacteria</taxon>
        <taxon>Bacillati</taxon>
        <taxon>Actinomycetota</taxon>
        <taxon>Actinomycetes</taxon>
        <taxon>Kitasatosporales</taxon>
        <taxon>Streptomycetaceae</taxon>
        <taxon>Streptomyces</taxon>
        <taxon>Streptomyces violaceusniger group</taxon>
    </lineage>
</organism>
<sequence length="420" mass="40383">MGDTAPGDAATHVLGIDSGGSGVRVGVARTDVLGGSAGKPPSWSAPLTWSSSTPAAVGDRGIDAAGLLARVLPAARELLHEAGARRLGAVCVGAAGMATLGDDLRARLPDALADALGVRRLALAADAVTAYAGALGQRPGAVVAAGTGLIALGAVPEGSGGGPGGTEGAGGTGSAGGTSGTGDASGAGDASGTGGTGGASGTGVPGSASGVHGTDGPGGAHGPHGADAPAARPDARRATGGWRRADGWGHLLGDCGGGAWIGRAGLEAAMRAYDGRDGGSKPLLARLEAVFGPAAGLPGKLYPRPDRPAVLASFAPEVGRCASEDPVAEAILRAAARHVAEAAEAVCPRLESSEVALTGGLFRMGAPLLTPVREELAARLPGVRVTEAAGDPLDGALCVAAALAADGLRLPRDPALLTVV</sequence>
<reference evidence="3 4" key="1">
    <citation type="submission" date="2015-09" db="EMBL/GenBank/DDBJ databases">
        <title>Genome sequence, genome mining and natural product profiling of a biocontrol bacterium Streptomyces malaysiensis F913.</title>
        <authorList>
            <person name="Xu Y."/>
            <person name="Wei J."/>
            <person name="Xie J."/>
            <person name="Li T."/>
            <person name="Zhou Z."/>
        </authorList>
    </citation>
    <scope>NUCLEOTIDE SEQUENCE [LARGE SCALE GENOMIC DNA]</scope>
    <source>
        <strain evidence="3 4">F913</strain>
    </source>
</reference>
<dbReference type="InterPro" id="IPR002731">
    <property type="entry name" value="ATPase_BadF"/>
</dbReference>
<proteinExistence type="predicted"/>
<dbReference type="Gene3D" id="3.30.420.40">
    <property type="match status" value="2"/>
</dbReference>
<dbReference type="AlphaFoldDB" id="A0A2J7Z5N4"/>